<sequence length="227" mass="25419">MKETRRVSAREGYELWAETYDETPNPVVAMDARYTLDVLAPKSGERILDAGCGTGRHLGPLLRVRSNPVGVDFSRGMLNIARRNYPEVPLALADLQRPLPFENEHFDAVLCALIGEHLNELPLALREMHRVLRAGGRLVFSVYHPEMAAAGKEANFERSGVEYRLGAYRYSMADYVNLLEDAGFEEPSRHEFLGDERLVRSVPSAARLLGFPMLLVLEARKKALAPS</sequence>
<dbReference type="InterPro" id="IPR013216">
    <property type="entry name" value="Methyltransf_11"/>
</dbReference>
<dbReference type="AlphaFoldDB" id="A0A6J4QJ61"/>
<dbReference type="CDD" id="cd02440">
    <property type="entry name" value="AdoMet_MTases"/>
    <property type="match status" value="1"/>
</dbReference>
<gene>
    <name evidence="2" type="ORF">AVDCRST_MAG80-1764</name>
</gene>
<reference evidence="2" key="1">
    <citation type="submission" date="2020-02" db="EMBL/GenBank/DDBJ databases">
        <authorList>
            <person name="Meier V. D."/>
        </authorList>
    </citation>
    <scope>NUCLEOTIDE SEQUENCE</scope>
    <source>
        <strain evidence="2">AVDCRST_MAG80</strain>
    </source>
</reference>
<dbReference type="InterPro" id="IPR050508">
    <property type="entry name" value="Methyltransf_Superfamily"/>
</dbReference>
<dbReference type="Pfam" id="PF08241">
    <property type="entry name" value="Methyltransf_11"/>
    <property type="match status" value="1"/>
</dbReference>
<dbReference type="GO" id="GO:0008757">
    <property type="term" value="F:S-adenosylmethionine-dependent methyltransferase activity"/>
    <property type="evidence" value="ECO:0007669"/>
    <property type="project" value="InterPro"/>
</dbReference>
<evidence type="ECO:0000313" key="2">
    <source>
        <dbReference type="EMBL" id="CAA9445861.1"/>
    </source>
</evidence>
<accession>A0A6J4QJ61</accession>
<dbReference type="SUPFAM" id="SSF53335">
    <property type="entry name" value="S-adenosyl-L-methionine-dependent methyltransferases"/>
    <property type="match status" value="1"/>
</dbReference>
<dbReference type="InterPro" id="IPR029063">
    <property type="entry name" value="SAM-dependent_MTases_sf"/>
</dbReference>
<feature type="domain" description="Methyltransferase type 11" evidence="1">
    <location>
        <begin position="48"/>
        <end position="140"/>
    </location>
</feature>
<dbReference type="PANTHER" id="PTHR42912">
    <property type="entry name" value="METHYLTRANSFERASE"/>
    <property type="match status" value="1"/>
</dbReference>
<evidence type="ECO:0000259" key="1">
    <source>
        <dbReference type="Pfam" id="PF08241"/>
    </source>
</evidence>
<proteinExistence type="predicted"/>
<organism evidence="2">
    <name type="scientific">uncultured Rubrobacteraceae bacterium</name>
    <dbReference type="NCBI Taxonomy" id="349277"/>
    <lineage>
        <taxon>Bacteria</taxon>
        <taxon>Bacillati</taxon>
        <taxon>Actinomycetota</taxon>
        <taxon>Rubrobacteria</taxon>
        <taxon>Rubrobacterales</taxon>
        <taxon>Rubrobacteraceae</taxon>
        <taxon>environmental samples</taxon>
    </lineage>
</organism>
<dbReference type="EMBL" id="CADCVC010000148">
    <property type="protein sequence ID" value="CAA9445861.1"/>
    <property type="molecule type" value="Genomic_DNA"/>
</dbReference>
<dbReference type="Gene3D" id="3.40.50.150">
    <property type="entry name" value="Vaccinia Virus protein VP39"/>
    <property type="match status" value="1"/>
</dbReference>
<name>A0A6J4QJ61_9ACTN</name>
<protein>
    <recommendedName>
        <fullName evidence="1">Methyltransferase type 11 domain-containing protein</fullName>
    </recommendedName>
</protein>